<sequence length="676" mass="79499">MSTSEKYFLRSIGLPSFSIFDIFYLIFIFLDKPVNMTFINHLSQIIGSEEDALRLLVAILACYPLAIIYRTFIYKLPERLQHWFFVVTGVLLYLFFCGLAIFHTIFSIIIAYLIVNFIPGTPLSVAAAHIFFLGHLLIGIWFVESSTYDITWTTPFCIVTLRMTALVMDVYDGHQKNIKTKPEQLKTAIMDKPNLLEIAAYSFFFSGTLTGPHFSLKRFREFVNGNYLDKEKNEVRESSIMASLQRFVCGVFFAVLYKWGTVWIPDSYFNSPEFLSLPLIWKIIWNTIWFKSTMYRYCVAWLLTEGSSILCGISYNGKDFNGDDKWNGTRNINVIKWELGSDFQSVIDSFNCSTNEFAKKFLYSFIAFGPPQIRHLINQKWARPFCWLFGRLNINISMAFAFLTFGLLKKEIWIVPLKSMYFYGYIIYFIIWPTFFAFILRPLIKKPKPQGIQELPNNAKKLIQVIWNNEGENDEILSSYSGVNITRRDFLNFFGNEWLNDEVINFYVNLIVDRSKNNKKLPKAYAFNSFFYKNLCEKGFSGVKRWTKNVDIFDFQIIIVPIHLENHWCMAVIDLEQHKIDYFDSLLGDNFQCLELLQEYLLQESMDKRHIPLDMTGWEFNCRKNIPRQQNMWDCGVFSCLFAEYASRRAAITFNQQHIPYFRERIVYEILRKELL</sequence>
<dbReference type="InterPro" id="IPR049941">
    <property type="entry name" value="LPLAT_7/PORCN-like"/>
</dbReference>
<dbReference type="GO" id="GO:0005783">
    <property type="term" value="C:endoplasmic reticulum"/>
    <property type="evidence" value="ECO:0007669"/>
    <property type="project" value="UniProtKB-SubCell"/>
</dbReference>
<keyword evidence="6" id="KW-0444">Lipid biosynthesis</keyword>
<evidence type="ECO:0000256" key="12">
    <source>
        <dbReference type="ARBA" id="ARBA00022824"/>
    </source>
</evidence>
<comment type="pathway">
    <text evidence="19">Phospholipid metabolism.</text>
</comment>
<keyword evidence="12" id="KW-0256">Endoplasmic reticulum</keyword>
<evidence type="ECO:0000256" key="5">
    <source>
        <dbReference type="ARBA" id="ARBA00010323"/>
    </source>
</evidence>
<dbReference type="GO" id="GO:0016020">
    <property type="term" value="C:membrane"/>
    <property type="evidence" value="ECO:0007669"/>
    <property type="project" value="UniProtKB-SubCell"/>
</dbReference>
<evidence type="ECO:0000256" key="19">
    <source>
        <dbReference type="ARBA" id="ARBA00025707"/>
    </source>
</evidence>
<keyword evidence="7" id="KW-0645">Protease</keyword>
<feature type="transmembrane region" description="Helical" evidence="23">
    <location>
        <begin position="385"/>
        <end position="408"/>
    </location>
</feature>
<feature type="domain" description="Ubiquitin-like protease family profile" evidence="24">
    <location>
        <begin position="483"/>
        <end position="646"/>
    </location>
</feature>
<keyword evidence="16" id="KW-0594">Phospholipid biosynthesis</keyword>
<dbReference type="WBParaSite" id="MhA1_Contig283.frz3.gene6">
    <property type="protein sequence ID" value="MhA1_Contig283.frz3.gene6"/>
    <property type="gene ID" value="MhA1_Contig283.frz3.gene6"/>
</dbReference>
<keyword evidence="11" id="KW-0788">Thiol protease</keyword>
<feature type="transmembrane region" description="Helical" evidence="23">
    <location>
        <begin position="52"/>
        <end position="72"/>
    </location>
</feature>
<evidence type="ECO:0000256" key="14">
    <source>
        <dbReference type="ARBA" id="ARBA00023098"/>
    </source>
</evidence>
<dbReference type="Gene3D" id="3.40.395.10">
    <property type="entry name" value="Adenoviral Proteinase, Chain A"/>
    <property type="match status" value="1"/>
</dbReference>
<evidence type="ECO:0000256" key="13">
    <source>
        <dbReference type="ARBA" id="ARBA00022989"/>
    </source>
</evidence>
<dbReference type="Pfam" id="PF02902">
    <property type="entry name" value="Peptidase_C48"/>
    <property type="match status" value="1"/>
</dbReference>
<dbReference type="GO" id="GO:0071617">
    <property type="term" value="F:lysophospholipid acyltransferase activity"/>
    <property type="evidence" value="ECO:0007669"/>
    <property type="project" value="TreeGrafter"/>
</dbReference>
<keyword evidence="15 23" id="KW-0472">Membrane</keyword>
<comment type="subcellular location">
    <subcellularLocation>
        <location evidence="2">Endoplasmic reticulum</location>
    </subcellularLocation>
    <subcellularLocation>
        <location evidence="1">Membrane</location>
        <topology evidence="1">Multi-pass membrane protein</topology>
    </subcellularLocation>
</comment>
<dbReference type="InterPro" id="IPR038765">
    <property type="entry name" value="Papain-like_cys_pep_sf"/>
</dbReference>
<keyword evidence="25" id="KW-1185">Reference proteome</keyword>
<protein>
    <recommendedName>
        <fullName evidence="22">Lysophospholipid acyltransferase 5</fullName>
        <ecNumber evidence="20">2.3.1.23</ecNumber>
        <ecNumber evidence="21">2.3.1.n6</ecNumber>
    </recommendedName>
</protein>
<dbReference type="GO" id="GO:0060255">
    <property type="term" value="P:regulation of macromolecule metabolic process"/>
    <property type="evidence" value="ECO:0007669"/>
    <property type="project" value="UniProtKB-ARBA"/>
</dbReference>
<dbReference type="EC" id="2.3.1.23" evidence="20"/>
<dbReference type="GO" id="GO:0080090">
    <property type="term" value="P:regulation of primary metabolic process"/>
    <property type="evidence" value="ECO:0007669"/>
    <property type="project" value="UniProtKB-ARBA"/>
</dbReference>
<feature type="transmembrane region" description="Helical" evidence="23">
    <location>
        <begin position="420"/>
        <end position="440"/>
    </location>
</feature>
<dbReference type="PANTHER" id="PTHR13906:SF14">
    <property type="entry name" value="LYSOPHOSPHOLIPID ACYLTRANSFERASE 5"/>
    <property type="match status" value="1"/>
</dbReference>
<evidence type="ECO:0000256" key="6">
    <source>
        <dbReference type="ARBA" id="ARBA00022516"/>
    </source>
</evidence>
<dbReference type="SUPFAM" id="SSF54001">
    <property type="entry name" value="Cysteine proteinases"/>
    <property type="match status" value="1"/>
</dbReference>
<evidence type="ECO:0000256" key="3">
    <source>
        <dbReference type="ARBA" id="ARBA00005074"/>
    </source>
</evidence>
<dbReference type="FunFam" id="3.40.395.10:FF:000001">
    <property type="entry name" value="Sentrin-specific protease 1"/>
    <property type="match status" value="1"/>
</dbReference>
<evidence type="ECO:0000256" key="11">
    <source>
        <dbReference type="ARBA" id="ARBA00022807"/>
    </source>
</evidence>
<dbReference type="Proteomes" id="UP000095281">
    <property type="component" value="Unplaced"/>
</dbReference>
<evidence type="ECO:0000256" key="1">
    <source>
        <dbReference type="ARBA" id="ARBA00004141"/>
    </source>
</evidence>
<evidence type="ECO:0000313" key="26">
    <source>
        <dbReference type="WBParaSite" id="MhA1_Contig283.frz3.gene6"/>
    </source>
</evidence>
<dbReference type="GO" id="GO:0008234">
    <property type="term" value="F:cysteine-type peptidase activity"/>
    <property type="evidence" value="ECO:0007669"/>
    <property type="project" value="UniProtKB-KW"/>
</dbReference>
<evidence type="ECO:0000256" key="7">
    <source>
        <dbReference type="ARBA" id="ARBA00022670"/>
    </source>
</evidence>
<dbReference type="GO" id="GO:0006508">
    <property type="term" value="P:proteolysis"/>
    <property type="evidence" value="ECO:0007669"/>
    <property type="project" value="UniProtKB-KW"/>
</dbReference>
<evidence type="ECO:0000256" key="21">
    <source>
        <dbReference type="ARBA" id="ARBA00038923"/>
    </source>
</evidence>
<keyword evidence="18" id="KW-0012">Acyltransferase</keyword>
<comment type="similarity">
    <text evidence="5">Belongs to the membrane-bound acyltransferase family.</text>
</comment>
<comment type="similarity">
    <text evidence="4">Belongs to the peptidase C48 family.</text>
</comment>
<dbReference type="PROSITE" id="PS50600">
    <property type="entry name" value="ULP_PROTEASE"/>
    <property type="match status" value="1"/>
</dbReference>
<name>A0A1I8BKA9_MELHA</name>
<evidence type="ECO:0000256" key="17">
    <source>
        <dbReference type="ARBA" id="ARBA00023264"/>
    </source>
</evidence>
<evidence type="ECO:0000256" key="9">
    <source>
        <dbReference type="ARBA" id="ARBA00022692"/>
    </source>
</evidence>
<keyword evidence="13 23" id="KW-1133">Transmembrane helix</keyword>
<feature type="transmembrane region" description="Helical" evidence="23">
    <location>
        <begin position="12"/>
        <end position="30"/>
    </location>
</feature>
<evidence type="ECO:0000313" key="25">
    <source>
        <dbReference type="Proteomes" id="UP000095281"/>
    </source>
</evidence>
<keyword evidence="14" id="KW-0443">Lipid metabolism</keyword>
<accession>A0A1I8BKA9</accession>
<evidence type="ECO:0000256" key="2">
    <source>
        <dbReference type="ARBA" id="ARBA00004240"/>
    </source>
</evidence>
<dbReference type="PANTHER" id="PTHR13906">
    <property type="entry name" value="PORCUPINE"/>
    <property type="match status" value="1"/>
</dbReference>
<evidence type="ECO:0000256" key="16">
    <source>
        <dbReference type="ARBA" id="ARBA00023209"/>
    </source>
</evidence>
<evidence type="ECO:0000256" key="22">
    <source>
        <dbReference type="ARBA" id="ARBA00039721"/>
    </source>
</evidence>
<keyword evidence="9 23" id="KW-0812">Transmembrane</keyword>
<evidence type="ECO:0000259" key="24">
    <source>
        <dbReference type="PROSITE" id="PS50600"/>
    </source>
</evidence>
<dbReference type="GO" id="GO:0047184">
    <property type="term" value="F:1-acylglycerophosphocholine O-acyltransferase activity"/>
    <property type="evidence" value="ECO:0007669"/>
    <property type="project" value="UniProtKB-EC"/>
</dbReference>
<comment type="pathway">
    <text evidence="3">Lipid metabolism; phospholipid metabolism.</text>
</comment>
<proteinExistence type="inferred from homology"/>
<evidence type="ECO:0000256" key="18">
    <source>
        <dbReference type="ARBA" id="ARBA00023315"/>
    </source>
</evidence>
<evidence type="ECO:0000256" key="10">
    <source>
        <dbReference type="ARBA" id="ARBA00022801"/>
    </source>
</evidence>
<reference evidence="26" key="1">
    <citation type="submission" date="2016-11" db="UniProtKB">
        <authorList>
            <consortium name="WormBaseParasite"/>
        </authorList>
    </citation>
    <scope>IDENTIFICATION</scope>
</reference>
<feature type="transmembrane region" description="Helical" evidence="23">
    <location>
        <begin position="84"/>
        <end position="115"/>
    </location>
</feature>
<organism evidence="25 26">
    <name type="scientific">Meloidogyne hapla</name>
    <name type="common">Root-knot nematode worm</name>
    <dbReference type="NCBI Taxonomy" id="6305"/>
    <lineage>
        <taxon>Eukaryota</taxon>
        <taxon>Metazoa</taxon>
        <taxon>Ecdysozoa</taxon>
        <taxon>Nematoda</taxon>
        <taxon>Chromadorea</taxon>
        <taxon>Rhabditida</taxon>
        <taxon>Tylenchina</taxon>
        <taxon>Tylenchomorpha</taxon>
        <taxon>Tylenchoidea</taxon>
        <taxon>Meloidogynidae</taxon>
        <taxon>Meloidogyninae</taxon>
        <taxon>Meloidogyne</taxon>
    </lineage>
</organism>
<dbReference type="Pfam" id="PF03062">
    <property type="entry name" value="MBOAT"/>
    <property type="match status" value="1"/>
</dbReference>
<dbReference type="GO" id="GO:0030258">
    <property type="term" value="P:lipid modification"/>
    <property type="evidence" value="ECO:0007669"/>
    <property type="project" value="TreeGrafter"/>
</dbReference>
<evidence type="ECO:0000256" key="4">
    <source>
        <dbReference type="ARBA" id="ARBA00005234"/>
    </source>
</evidence>
<evidence type="ECO:0000256" key="15">
    <source>
        <dbReference type="ARBA" id="ARBA00023136"/>
    </source>
</evidence>
<evidence type="ECO:0000256" key="8">
    <source>
        <dbReference type="ARBA" id="ARBA00022679"/>
    </source>
</evidence>
<keyword evidence="10" id="KW-0378">Hydrolase</keyword>
<dbReference type="GO" id="GO:0006656">
    <property type="term" value="P:phosphatidylcholine biosynthetic process"/>
    <property type="evidence" value="ECO:0007669"/>
    <property type="project" value="TreeGrafter"/>
</dbReference>
<dbReference type="EC" id="2.3.1.n6" evidence="21"/>
<evidence type="ECO:0000256" key="23">
    <source>
        <dbReference type="SAM" id="Phobius"/>
    </source>
</evidence>
<dbReference type="AlphaFoldDB" id="A0A1I8BKA9"/>
<feature type="transmembrane region" description="Helical" evidence="23">
    <location>
        <begin position="121"/>
        <end position="143"/>
    </location>
</feature>
<keyword evidence="17" id="KW-1208">Phospholipid metabolism</keyword>
<dbReference type="InterPro" id="IPR004299">
    <property type="entry name" value="MBOAT_fam"/>
</dbReference>
<keyword evidence="8" id="KW-0808">Transferase</keyword>
<evidence type="ECO:0000256" key="20">
    <source>
        <dbReference type="ARBA" id="ARBA00026120"/>
    </source>
</evidence>
<dbReference type="InterPro" id="IPR003653">
    <property type="entry name" value="Peptidase_C48_C"/>
</dbReference>